<reference evidence="2 3" key="1">
    <citation type="submission" date="2017-08" db="EMBL/GenBank/DDBJ databases">
        <title>Infants hospitalized years apart are colonized by the same room-sourced microbial strains.</title>
        <authorList>
            <person name="Brooks B."/>
            <person name="Olm M.R."/>
            <person name="Firek B.A."/>
            <person name="Baker R."/>
            <person name="Thomas B.C."/>
            <person name="Morowitz M.J."/>
            <person name="Banfield J.F."/>
        </authorList>
    </citation>
    <scope>NUCLEOTIDE SEQUENCE [LARGE SCALE GENOMIC DNA]</scope>
    <source>
        <strain evidence="2">S2_006_000_R2_64</strain>
    </source>
</reference>
<dbReference type="InterPro" id="IPR002575">
    <property type="entry name" value="Aminoglycoside_PTrfase"/>
</dbReference>
<accession>A0A2W5FKI1</accession>
<protein>
    <submittedName>
        <fullName evidence="2">Phosphotransferase</fullName>
    </submittedName>
</protein>
<dbReference type="Proteomes" id="UP000249739">
    <property type="component" value="Unassembled WGS sequence"/>
</dbReference>
<dbReference type="Pfam" id="PF01636">
    <property type="entry name" value="APH"/>
    <property type="match status" value="1"/>
</dbReference>
<dbReference type="GO" id="GO:0016740">
    <property type="term" value="F:transferase activity"/>
    <property type="evidence" value="ECO:0007669"/>
    <property type="project" value="UniProtKB-KW"/>
</dbReference>
<dbReference type="Gene3D" id="3.90.1200.10">
    <property type="match status" value="1"/>
</dbReference>
<sequence length="344" mass="39679">MFNEDWKTEFLSREGWLDAAETHAGDDWALRKFSRLSKGGANVILMQSLPDDHPRATLGHKVEDYVRIAKYLRDKNFPAPDIFAEDVPHGLLLLQDFGDISLHEIIRDDDAKTHEFYIEATKLLLRFYRELEPGSLDLPNYFDSAIYKGRRRLMDWYYPAVTGQKVTQTLMHDYMNAWGDIEKSLPSPVMKFSHADYHPHNLMIKDGKIGLIDFQGAIWAPAPYDLVNLLEDARRIVPDNIKKACLKIFEDNLDAEEWQNFKEWYDVLTVQFHARVIGQAVRLAVKENKTRLLDYIPNLKKYLAAEIQSPLMQPLKEICDKAGLDFTGSTSLNLSPDLFALEAF</sequence>
<organism evidence="2 3">
    <name type="scientific">Micavibrio aeruginosavorus</name>
    <dbReference type="NCBI Taxonomy" id="349221"/>
    <lineage>
        <taxon>Bacteria</taxon>
        <taxon>Pseudomonadati</taxon>
        <taxon>Bdellovibrionota</taxon>
        <taxon>Bdellovibrionia</taxon>
        <taxon>Bdellovibrionales</taxon>
        <taxon>Pseudobdellovibrionaceae</taxon>
        <taxon>Micavibrio</taxon>
    </lineage>
</organism>
<gene>
    <name evidence="2" type="ORF">DI586_08515</name>
</gene>
<evidence type="ECO:0000313" key="3">
    <source>
        <dbReference type="Proteomes" id="UP000249739"/>
    </source>
</evidence>
<dbReference type="InterPro" id="IPR011009">
    <property type="entry name" value="Kinase-like_dom_sf"/>
</dbReference>
<dbReference type="AlphaFoldDB" id="A0A2W5FKI1"/>
<feature type="domain" description="Aminoglycoside phosphotransferase" evidence="1">
    <location>
        <begin position="28"/>
        <end position="242"/>
    </location>
</feature>
<evidence type="ECO:0000313" key="2">
    <source>
        <dbReference type="EMBL" id="PZP54894.1"/>
    </source>
</evidence>
<keyword evidence="2" id="KW-0808">Transferase</keyword>
<proteinExistence type="predicted"/>
<comment type="caution">
    <text evidence="2">The sequence shown here is derived from an EMBL/GenBank/DDBJ whole genome shotgun (WGS) entry which is preliminary data.</text>
</comment>
<dbReference type="SUPFAM" id="SSF56112">
    <property type="entry name" value="Protein kinase-like (PK-like)"/>
    <property type="match status" value="1"/>
</dbReference>
<dbReference type="Gene3D" id="3.30.200.20">
    <property type="entry name" value="Phosphorylase Kinase, domain 1"/>
    <property type="match status" value="1"/>
</dbReference>
<dbReference type="EMBL" id="QFOT01000102">
    <property type="protein sequence ID" value="PZP54894.1"/>
    <property type="molecule type" value="Genomic_DNA"/>
</dbReference>
<evidence type="ECO:0000259" key="1">
    <source>
        <dbReference type="Pfam" id="PF01636"/>
    </source>
</evidence>
<name>A0A2W5FKI1_9BACT</name>